<dbReference type="AlphaFoldDB" id="U9UV36"/>
<sequence length="216" mass="24776">MSLTQIYVNGRAGGQNLVRVTDDKVQRSILVGFAQTSLSSHSQMSKILEKTGGCWNDVDSESIGPENKVSLYYLKRKGELFRNIPKHIWNEEVKNAENLMLVESDSTKTMCFNEEVRDATDDLCDILSHWNTFLLEQYNDELLENDRFENIKDLLNSNDQTVWKRIEEKARDLGGLEIVGKRLKKIIALEQLDTASDYMSLTCKRGLEKCIDIVNH</sequence>
<proteinExistence type="predicted"/>
<organism evidence="1">
    <name type="scientific">Rhizophagus irregularis (strain DAOM 181602 / DAOM 197198 / MUCL 43194)</name>
    <name type="common">Arbuscular mycorrhizal fungus</name>
    <name type="synonym">Glomus intraradices</name>
    <dbReference type="NCBI Taxonomy" id="747089"/>
    <lineage>
        <taxon>Eukaryota</taxon>
        <taxon>Fungi</taxon>
        <taxon>Fungi incertae sedis</taxon>
        <taxon>Mucoromycota</taxon>
        <taxon>Glomeromycotina</taxon>
        <taxon>Glomeromycetes</taxon>
        <taxon>Glomerales</taxon>
        <taxon>Glomeraceae</taxon>
        <taxon>Rhizophagus</taxon>
    </lineage>
</organism>
<dbReference type="EMBL" id="KI274673">
    <property type="protein sequence ID" value="ESA23562.1"/>
    <property type="molecule type" value="Genomic_DNA"/>
</dbReference>
<name>U9UV36_RHIID</name>
<gene>
    <name evidence="1" type="ORF">GLOINDRAFT_90878</name>
</gene>
<dbReference type="VEuPathDB" id="FungiDB:RhiirFUN_023850"/>
<accession>U9UV36</accession>
<evidence type="ECO:0000313" key="1">
    <source>
        <dbReference type="EMBL" id="ESA23562.1"/>
    </source>
</evidence>
<protein>
    <submittedName>
        <fullName evidence="1">Uncharacterized protein</fullName>
    </submittedName>
</protein>
<reference evidence="1" key="1">
    <citation type="submission" date="2013-07" db="EMBL/GenBank/DDBJ databases">
        <title>The genome of an arbuscular mycorrhizal fungus provides insights into the evolution of the oldest plant symbiosis.</title>
        <authorList>
            <consortium name="DOE Joint Genome Institute"/>
            <person name="Tisserant E."/>
            <person name="Malbreil M."/>
            <person name="Kuo A."/>
            <person name="Kohler A."/>
            <person name="Symeonidi A."/>
            <person name="Balestrini R."/>
            <person name="Charron P."/>
            <person name="Duensing N."/>
            <person name="Frei-dit-Frey N."/>
            <person name="Gianinazzi-Pearson V."/>
            <person name="Gilbert B."/>
            <person name="Handa Y."/>
            <person name="Hijri M."/>
            <person name="Kaul R."/>
            <person name="Kawaguchi M."/>
            <person name="Krajinski F."/>
            <person name="Lammers P."/>
            <person name="Lapierre D."/>
            <person name="Masclaux F.G."/>
            <person name="Murat C."/>
            <person name="Morin E."/>
            <person name="Ndikumana S."/>
            <person name="Pagni M."/>
            <person name="Petitpierre D."/>
            <person name="Requena N."/>
            <person name="Rosikiewicz P."/>
            <person name="Riley R."/>
            <person name="Saito K."/>
            <person name="San Clemente H."/>
            <person name="Shapiro H."/>
            <person name="van Tuinen D."/>
            <person name="Becard G."/>
            <person name="Bonfante P."/>
            <person name="Paszkowski U."/>
            <person name="Shachar-Hill Y."/>
            <person name="Young J.P."/>
            <person name="Sanders I.R."/>
            <person name="Henrissat B."/>
            <person name="Rensing S.A."/>
            <person name="Grigoriev I.V."/>
            <person name="Corradi N."/>
            <person name="Roux C."/>
            <person name="Martin F."/>
        </authorList>
    </citation>
    <scope>NUCLEOTIDE SEQUENCE</scope>
    <source>
        <strain evidence="1">DAOM 197198</strain>
    </source>
</reference>
<dbReference type="HOGENOM" id="CLU_1272850_0_0_1"/>